<accession>A0A8H7QL32</accession>
<protein>
    <recommendedName>
        <fullName evidence="7">Nuclear pore complex protein</fullName>
    </recommendedName>
</protein>
<dbReference type="InterPro" id="IPR007252">
    <property type="entry name" value="Nup84/Nup107"/>
</dbReference>
<proteinExistence type="inferred from homology"/>
<evidence type="ECO:0000313" key="8">
    <source>
        <dbReference type="EMBL" id="KAG2194456.1"/>
    </source>
</evidence>
<reference evidence="8" key="1">
    <citation type="submission" date="2020-12" db="EMBL/GenBank/DDBJ databases">
        <title>Metabolic potential, ecology and presence of endohyphal bacteria is reflected in genomic diversity of Mucoromycotina.</title>
        <authorList>
            <person name="Muszewska A."/>
            <person name="Okrasinska A."/>
            <person name="Steczkiewicz K."/>
            <person name="Drgas O."/>
            <person name="Orlowska M."/>
            <person name="Perlinska-Lenart U."/>
            <person name="Aleksandrzak-Piekarczyk T."/>
            <person name="Szatraj K."/>
            <person name="Zielenkiewicz U."/>
            <person name="Pilsyk S."/>
            <person name="Malc E."/>
            <person name="Mieczkowski P."/>
            <person name="Kruszewska J.S."/>
            <person name="Biernat P."/>
            <person name="Pawlowska J."/>
        </authorList>
    </citation>
    <scope>NUCLEOTIDE SEQUENCE</scope>
    <source>
        <strain evidence="8">WA0000017839</strain>
    </source>
</reference>
<evidence type="ECO:0000256" key="3">
    <source>
        <dbReference type="ARBA" id="ARBA00022927"/>
    </source>
</evidence>
<keyword evidence="3" id="KW-0653">Protein transport</keyword>
<dbReference type="PANTHER" id="PTHR13003">
    <property type="entry name" value="NUP107-RELATED"/>
    <property type="match status" value="1"/>
</dbReference>
<dbReference type="Pfam" id="PF04121">
    <property type="entry name" value="Nup84_Nup100"/>
    <property type="match status" value="1"/>
</dbReference>
<keyword evidence="4 7" id="KW-0811">Translocation</keyword>
<organism evidence="8 9">
    <name type="scientific">Mucor saturninus</name>
    <dbReference type="NCBI Taxonomy" id="64648"/>
    <lineage>
        <taxon>Eukaryota</taxon>
        <taxon>Fungi</taxon>
        <taxon>Fungi incertae sedis</taxon>
        <taxon>Mucoromycota</taxon>
        <taxon>Mucoromycotina</taxon>
        <taxon>Mucoromycetes</taxon>
        <taxon>Mucorales</taxon>
        <taxon>Mucorineae</taxon>
        <taxon>Mucoraceae</taxon>
        <taxon>Mucor</taxon>
    </lineage>
</organism>
<gene>
    <name evidence="8" type="ORF">INT47_003824</name>
</gene>
<evidence type="ECO:0000256" key="6">
    <source>
        <dbReference type="ARBA" id="ARBA00023242"/>
    </source>
</evidence>
<keyword evidence="5 7" id="KW-0906">Nuclear pore complex</keyword>
<evidence type="ECO:0000256" key="5">
    <source>
        <dbReference type="ARBA" id="ARBA00023132"/>
    </source>
</evidence>
<comment type="function">
    <text evidence="7">Functions as a component of the nuclear pore complex (NPC).</text>
</comment>
<evidence type="ECO:0000256" key="4">
    <source>
        <dbReference type="ARBA" id="ARBA00023010"/>
    </source>
</evidence>
<evidence type="ECO:0000256" key="2">
    <source>
        <dbReference type="ARBA" id="ARBA00022816"/>
    </source>
</evidence>
<comment type="caution">
    <text evidence="8">The sequence shown here is derived from an EMBL/GenBank/DDBJ whole genome shotgun (WGS) entry which is preliminary data.</text>
</comment>
<dbReference type="Proteomes" id="UP000603453">
    <property type="component" value="Unassembled WGS sequence"/>
</dbReference>
<evidence type="ECO:0000256" key="1">
    <source>
        <dbReference type="ARBA" id="ARBA00022448"/>
    </source>
</evidence>
<dbReference type="GO" id="GO:0000973">
    <property type="term" value="P:post-transcriptional tethering of RNA polymerase II gene DNA at nuclear periphery"/>
    <property type="evidence" value="ECO:0007669"/>
    <property type="project" value="TreeGrafter"/>
</dbReference>
<dbReference type="AlphaFoldDB" id="A0A8H7QL32"/>
<evidence type="ECO:0000313" key="9">
    <source>
        <dbReference type="Proteomes" id="UP000603453"/>
    </source>
</evidence>
<keyword evidence="2" id="KW-0509">mRNA transport</keyword>
<dbReference type="GO" id="GO:0017056">
    <property type="term" value="F:structural constituent of nuclear pore"/>
    <property type="evidence" value="ECO:0007669"/>
    <property type="project" value="UniProtKB-UniRule"/>
</dbReference>
<evidence type="ECO:0000256" key="7">
    <source>
        <dbReference type="RuleBase" id="RU365072"/>
    </source>
</evidence>
<comment type="similarity">
    <text evidence="7">Belongs to the nucleoporin Nup84/Nup107 family.</text>
</comment>
<keyword evidence="7" id="KW-0472">Membrane</keyword>
<sequence length="643" mass="74300">MADIFDQFAQILKSGSDSTALQIAKEYESLSQNGDPFLSCENHTWELLAVLASTNKSIVHRYASIRQWVSKIPIDHVLAEKIMELEIIEQEIEEELNVIVRKNRMLRQDDERPAKRRHVDDALEQLYQARFKQLRHGDLTPAVDGQKTLDYVFNEYIHYNRIALGKGGGGRAAGKRYDDTATSVDSKERSAWRDCVTHMAKHEELGKYGQALYYTLCGNIKEQCELVGKTFEDVIWICMNGLVEDTMDGKTVEITDERIRIALEKDEILEKGDPRILFHRIQSSMLNGTVTHMIRTLYDGLIKNTHTADLCLNDFCRENTLRFVSTWILFGRKYFGWKEDPYSTALVAAYVQLNAQPHTFRPIVIASYAARLSLHDQILVYSNFLQDFDGDREECRVLCQLGKEVGLDMPMILIRTNNNLYEKAVAQKIAGSTTFNMRPISDTRYDMFFRALDWLLVDDELIPEAIRSANELVNYFLSQRQLQLAEKVFETIPSYLYEKLVLCWKDEAVCTFHLNQKVVNVFLEYPPWETLLSSRPKDSGSLKDLQDIYAWRDELERQTLKLEDSILDILESNWLKGVSSDVRQIYIPELIIRLHHILLATSEHISNAKTSSSELVTFVTENKSSFFDDISNSHNWDKVIQEL</sequence>
<dbReference type="PANTHER" id="PTHR13003:SF2">
    <property type="entry name" value="NUCLEAR PORE COMPLEX PROTEIN NUP107"/>
    <property type="match status" value="1"/>
</dbReference>
<keyword evidence="6 7" id="KW-0539">Nucleus</keyword>
<dbReference type="GO" id="GO:0006606">
    <property type="term" value="P:protein import into nucleus"/>
    <property type="evidence" value="ECO:0007669"/>
    <property type="project" value="TreeGrafter"/>
</dbReference>
<name>A0A8H7QL32_9FUNG</name>
<dbReference type="OrthoDB" id="3098at2759"/>
<comment type="subunit">
    <text evidence="7">Part of the nuclear pore complex (NPC).</text>
</comment>
<dbReference type="GO" id="GO:0031965">
    <property type="term" value="C:nuclear membrane"/>
    <property type="evidence" value="ECO:0007669"/>
    <property type="project" value="UniProtKB-SubCell"/>
</dbReference>
<feature type="non-terminal residue" evidence="8">
    <location>
        <position position="1"/>
    </location>
</feature>
<keyword evidence="9" id="KW-1185">Reference proteome</keyword>
<dbReference type="GO" id="GO:0031080">
    <property type="term" value="C:nuclear pore outer ring"/>
    <property type="evidence" value="ECO:0007669"/>
    <property type="project" value="TreeGrafter"/>
</dbReference>
<dbReference type="Gene3D" id="1.20.190.50">
    <property type="match status" value="1"/>
</dbReference>
<dbReference type="EMBL" id="JAEPRD010000195">
    <property type="protein sequence ID" value="KAG2194456.1"/>
    <property type="molecule type" value="Genomic_DNA"/>
</dbReference>
<dbReference type="Gene3D" id="1.10.3450.20">
    <property type="match status" value="1"/>
</dbReference>
<comment type="subcellular location">
    <subcellularLocation>
        <location evidence="7">Nucleus</location>
        <location evidence="7">Nuclear pore complex</location>
    </subcellularLocation>
    <subcellularLocation>
        <location evidence="7">Nucleus membrane</location>
    </subcellularLocation>
</comment>
<keyword evidence="1 7" id="KW-0813">Transport</keyword>
<dbReference type="GO" id="GO:0006406">
    <property type="term" value="P:mRNA export from nucleus"/>
    <property type="evidence" value="ECO:0007669"/>
    <property type="project" value="TreeGrafter"/>
</dbReference>